<sequence length="447" mass="47655">MVTLGFLSAIAIGTALLLLPISTTGQRASFVEALFTATSAACVTGLVVVDTETFWTPFGQGVILVLIQIGGFGVMTVASLLGLLLSRRLGLRTRMVAAESTHTVGLGDVKKVMLGALRFTVVAELVLAVVLTVRLMIGYGETFRHAAWSGIFHSLSAFNNAGFSIYGDSLMRFVSDPWICLPICAAVIVGGLGFPVLLELWRLSRTRRGDNRRSALRDPARWSIHARLTLGTTAVLLTVGTVFFLVVEWANPQTFGPLSVPGKLLAAFTQSVMPRTAGFNSIDTSELNHGSWFFTDMLMFIGGGSAGTAGGVKVGTFAVLAFIIWSELRGDPDVTAFDRRIARATQRQALTVALVGVAAVVVTTLAITVSVSPTVLPLDRVLFEVISAFTTTGLSTGVTADLAGWHQVLLTVLMFLGRLGPITLGTGLALRSRHKFYRRPESAVIIG</sequence>
<keyword evidence="5 8" id="KW-1133">Transmembrane helix</keyword>
<keyword evidence="4 8" id="KW-0812">Transmembrane</keyword>
<comment type="subcellular location">
    <subcellularLocation>
        <location evidence="1">Cell membrane</location>
        <topology evidence="1">Multi-pass membrane protein</topology>
    </subcellularLocation>
</comment>
<evidence type="ECO:0000256" key="3">
    <source>
        <dbReference type="ARBA" id="ARBA00022475"/>
    </source>
</evidence>
<dbReference type="EMBL" id="PVTX01000001">
    <property type="protein sequence ID" value="PRZ10298.1"/>
    <property type="molecule type" value="Genomic_DNA"/>
</dbReference>
<name>A0ABX5EIK1_9MICO</name>
<keyword evidence="3" id="KW-1003">Cell membrane</keyword>
<feature type="transmembrane region" description="Helical" evidence="8">
    <location>
        <begin position="349"/>
        <end position="371"/>
    </location>
</feature>
<keyword evidence="7 8" id="KW-0472">Membrane</keyword>
<feature type="transmembrane region" description="Helical" evidence="8">
    <location>
        <begin position="224"/>
        <end position="247"/>
    </location>
</feature>
<feature type="transmembrane region" description="Helical" evidence="8">
    <location>
        <begin position="6"/>
        <end position="23"/>
    </location>
</feature>
<dbReference type="InterPro" id="IPR003445">
    <property type="entry name" value="Cat_transpt"/>
</dbReference>
<evidence type="ECO:0000256" key="1">
    <source>
        <dbReference type="ARBA" id="ARBA00004651"/>
    </source>
</evidence>
<evidence type="ECO:0000313" key="9">
    <source>
        <dbReference type="EMBL" id="PRZ10298.1"/>
    </source>
</evidence>
<feature type="transmembrane region" description="Helical" evidence="8">
    <location>
        <begin position="116"/>
        <end position="137"/>
    </location>
</feature>
<feature type="transmembrane region" description="Helical" evidence="8">
    <location>
        <begin position="408"/>
        <end position="430"/>
    </location>
</feature>
<evidence type="ECO:0000256" key="6">
    <source>
        <dbReference type="ARBA" id="ARBA00023065"/>
    </source>
</evidence>
<evidence type="ECO:0000256" key="7">
    <source>
        <dbReference type="ARBA" id="ARBA00023136"/>
    </source>
</evidence>
<gene>
    <name evidence="9" type="ORF">BCL65_101442</name>
</gene>
<comment type="caution">
    <text evidence="9">The sequence shown here is derived from an EMBL/GenBank/DDBJ whole genome shotgun (WGS) entry which is preliminary data.</text>
</comment>
<reference evidence="9 10" key="1">
    <citation type="submission" date="2018-03" db="EMBL/GenBank/DDBJ databases">
        <title>Comparative analysis of microorganisms from saline springs in Andes Mountain Range, Colombia.</title>
        <authorList>
            <person name="Rubin E."/>
        </authorList>
    </citation>
    <scope>NUCLEOTIDE SEQUENCE [LARGE SCALE GENOMIC DNA]</scope>
    <source>
        <strain evidence="9 10">CG 23</strain>
    </source>
</reference>
<organism evidence="9 10">
    <name type="scientific">Isoptericola halotolerans</name>
    <dbReference type="NCBI Taxonomy" id="300560"/>
    <lineage>
        <taxon>Bacteria</taxon>
        <taxon>Bacillati</taxon>
        <taxon>Actinomycetota</taxon>
        <taxon>Actinomycetes</taxon>
        <taxon>Micrococcales</taxon>
        <taxon>Promicromonosporaceae</taxon>
        <taxon>Isoptericola</taxon>
    </lineage>
</organism>
<dbReference type="PANTHER" id="PTHR32024:SF1">
    <property type="entry name" value="KTR SYSTEM POTASSIUM UPTAKE PROTEIN B"/>
    <property type="match status" value="1"/>
</dbReference>
<proteinExistence type="predicted"/>
<keyword evidence="10" id="KW-1185">Reference proteome</keyword>
<dbReference type="Proteomes" id="UP000239895">
    <property type="component" value="Unassembled WGS sequence"/>
</dbReference>
<evidence type="ECO:0000256" key="2">
    <source>
        <dbReference type="ARBA" id="ARBA00022448"/>
    </source>
</evidence>
<keyword evidence="6" id="KW-0406">Ion transport</keyword>
<evidence type="ECO:0000256" key="4">
    <source>
        <dbReference type="ARBA" id="ARBA00022692"/>
    </source>
</evidence>
<keyword evidence="2" id="KW-0813">Transport</keyword>
<evidence type="ECO:0000256" key="8">
    <source>
        <dbReference type="SAM" id="Phobius"/>
    </source>
</evidence>
<accession>A0ABX5EIK1</accession>
<protein>
    <submittedName>
        <fullName evidence="9">Potassium uptake TrkH family protein</fullName>
    </submittedName>
</protein>
<evidence type="ECO:0000313" key="10">
    <source>
        <dbReference type="Proteomes" id="UP000239895"/>
    </source>
</evidence>
<dbReference type="Pfam" id="PF02386">
    <property type="entry name" value="TrkH"/>
    <property type="match status" value="1"/>
</dbReference>
<feature type="transmembrane region" description="Helical" evidence="8">
    <location>
        <begin position="30"/>
        <end position="49"/>
    </location>
</feature>
<feature type="transmembrane region" description="Helical" evidence="8">
    <location>
        <begin position="178"/>
        <end position="203"/>
    </location>
</feature>
<dbReference type="PANTHER" id="PTHR32024">
    <property type="entry name" value="TRK SYSTEM POTASSIUM UPTAKE PROTEIN TRKG-RELATED"/>
    <property type="match status" value="1"/>
</dbReference>
<feature type="transmembrane region" description="Helical" evidence="8">
    <location>
        <begin position="61"/>
        <end position="85"/>
    </location>
</feature>
<feature type="transmembrane region" description="Helical" evidence="8">
    <location>
        <begin position="297"/>
        <end position="328"/>
    </location>
</feature>
<evidence type="ECO:0000256" key="5">
    <source>
        <dbReference type="ARBA" id="ARBA00022989"/>
    </source>
</evidence>